<organism evidence="3 4">
    <name type="scientific">Paenibacillus chungangensis</name>
    <dbReference type="NCBI Taxonomy" id="696535"/>
    <lineage>
        <taxon>Bacteria</taxon>
        <taxon>Bacillati</taxon>
        <taxon>Bacillota</taxon>
        <taxon>Bacilli</taxon>
        <taxon>Bacillales</taxon>
        <taxon>Paenibacillaceae</taxon>
        <taxon>Paenibacillus</taxon>
    </lineage>
</organism>
<comment type="similarity">
    <text evidence="1">Belongs to the NAD(P)-dependent epimerase/dehydratase family.</text>
</comment>
<protein>
    <submittedName>
        <fullName evidence="3">NAD-dependent epimerase/dehydratase family protein</fullName>
    </submittedName>
</protein>
<name>A0ABW3HLD6_9BACL</name>
<dbReference type="Pfam" id="PF01370">
    <property type="entry name" value="Epimerase"/>
    <property type="match status" value="1"/>
</dbReference>
<dbReference type="PANTHER" id="PTHR43000">
    <property type="entry name" value="DTDP-D-GLUCOSE 4,6-DEHYDRATASE-RELATED"/>
    <property type="match status" value="1"/>
</dbReference>
<dbReference type="InterPro" id="IPR036291">
    <property type="entry name" value="NAD(P)-bd_dom_sf"/>
</dbReference>
<dbReference type="Gene3D" id="3.40.50.720">
    <property type="entry name" value="NAD(P)-binding Rossmann-like Domain"/>
    <property type="match status" value="1"/>
</dbReference>
<dbReference type="SUPFAM" id="SSF51735">
    <property type="entry name" value="NAD(P)-binding Rossmann-fold domains"/>
    <property type="match status" value="1"/>
</dbReference>
<evidence type="ECO:0000259" key="2">
    <source>
        <dbReference type="Pfam" id="PF01370"/>
    </source>
</evidence>
<evidence type="ECO:0000313" key="4">
    <source>
        <dbReference type="Proteomes" id="UP001596989"/>
    </source>
</evidence>
<sequence length="322" mass="36389">MVDCFPFKTALVTGGAGFIGSHLVEQLLKLNVTVTCLDNFSGGKTDNLEGVFKHPLLTVVKADITNYDEIVHWFKGVDIVFHQAVSKNSVCMINPRLDLKTNAEGTFNVLEASRVHQVKKVIHASTGSVYGEPKYVPEDEHHPTDPVSYYGASKLTAEKYCQVFRHLHGMDISILRYFHVYGPRQEDNDYGGVVSIFIRRVLNNQPPVIYGDGSQIRSFTYVRDVVKANLLVAKNSTTKGEIYNCASGLKISIKQLAELILKNMDRRDLHIAYSSWKPGDIKSFDISNAKIKNIGMRFQWEFEQGVMETIKWLTYKYRGDAE</sequence>
<proteinExistence type="inferred from homology"/>
<feature type="domain" description="NAD-dependent epimerase/dehydratase" evidence="2">
    <location>
        <begin position="10"/>
        <end position="246"/>
    </location>
</feature>
<dbReference type="InterPro" id="IPR001509">
    <property type="entry name" value="Epimerase_deHydtase"/>
</dbReference>
<evidence type="ECO:0000256" key="1">
    <source>
        <dbReference type="ARBA" id="ARBA00007637"/>
    </source>
</evidence>
<dbReference type="Proteomes" id="UP001596989">
    <property type="component" value="Unassembled WGS sequence"/>
</dbReference>
<keyword evidence="4" id="KW-1185">Reference proteome</keyword>
<evidence type="ECO:0000313" key="3">
    <source>
        <dbReference type="EMBL" id="MFD0958307.1"/>
    </source>
</evidence>
<dbReference type="Gene3D" id="3.90.25.10">
    <property type="entry name" value="UDP-galactose 4-epimerase, domain 1"/>
    <property type="match status" value="1"/>
</dbReference>
<dbReference type="EMBL" id="JBHTJZ010000005">
    <property type="protein sequence ID" value="MFD0958307.1"/>
    <property type="molecule type" value="Genomic_DNA"/>
</dbReference>
<reference evidence="4" key="1">
    <citation type="journal article" date="2019" name="Int. J. Syst. Evol. Microbiol.">
        <title>The Global Catalogue of Microorganisms (GCM) 10K type strain sequencing project: providing services to taxonomists for standard genome sequencing and annotation.</title>
        <authorList>
            <consortium name="The Broad Institute Genomics Platform"/>
            <consortium name="The Broad Institute Genome Sequencing Center for Infectious Disease"/>
            <person name="Wu L."/>
            <person name="Ma J."/>
        </authorList>
    </citation>
    <scope>NUCLEOTIDE SEQUENCE [LARGE SCALE GENOMIC DNA]</scope>
    <source>
        <strain evidence="4">CCUG 59129</strain>
    </source>
</reference>
<dbReference type="RefSeq" id="WP_377562048.1">
    <property type="nucleotide sequence ID" value="NZ_JBHTJZ010000005.1"/>
</dbReference>
<accession>A0ABW3HLD6</accession>
<comment type="caution">
    <text evidence="3">The sequence shown here is derived from an EMBL/GenBank/DDBJ whole genome shotgun (WGS) entry which is preliminary data.</text>
</comment>
<gene>
    <name evidence="3" type="ORF">ACFQ2I_02805</name>
</gene>